<dbReference type="EMBL" id="JAROCA020000003">
    <property type="protein sequence ID" value="MDY0407218.1"/>
    <property type="molecule type" value="Genomic_DNA"/>
</dbReference>
<organism evidence="1 2">
    <name type="scientific">Tigheibacillus jepli</name>
    <dbReference type="NCBI Taxonomy" id="3035914"/>
    <lineage>
        <taxon>Bacteria</taxon>
        <taxon>Bacillati</taxon>
        <taxon>Bacillota</taxon>
        <taxon>Bacilli</taxon>
        <taxon>Bacillales</taxon>
        <taxon>Bacillaceae</taxon>
        <taxon>Tigheibacillus</taxon>
    </lineage>
</organism>
<dbReference type="Proteomes" id="UP001228376">
    <property type="component" value="Unassembled WGS sequence"/>
</dbReference>
<reference evidence="1 2" key="1">
    <citation type="submission" date="2023-10" db="EMBL/GenBank/DDBJ databases">
        <title>179-bfca-hs.</title>
        <authorList>
            <person name="Miliotis G."/>
            <person name="Sengupta P."/>
            <person name="Hameed A."/>
            <person name="Chuvochina M."/>
            <person name="Mcdonagh F."/>
            <person name="Simpson A.C."/>
            <person name="Singh N.K."/>
            <person name="Rekha P.D."/>
            <person name="Raman K."/>
            <person name="Hugenholtz P."/>
            <person name="Venkateswaran K."/>
        </authorList>
    </citation>
    <scope>NUCLEOTIDE SEQUENCE [LARGE SCALE GENOMIC DNA]</scope>
    <source>
        <strain evidence="1 2">179-BFC-A-HS</strain>
    </source>
</reference>
<accession>A0ABU5CLI4</accession>
<protein>
    <submittedName>
        <fullName evidence="1">Uncharacterized protein</fullName>
    </submittedName>
</protein>
<gene>
    <name evidence="1" type="ORF">P5G51_019460</name>
</gene>
<evidence type="ECO:0000313" key="2">
    <source>
        <dbReference type="Proteomes" id="UP001228376"/>
    </source>
</evidence>
<dbReference type="RefSeq" id="WP_320385195.1">
    <property type="nucleotide sequence ID" value="NZ_JAROCA020000003.1"/>
</dbReference>
<proteinExistence type="predicted"/>
<evidence type="ECO:0000313" key="1">
    <source>
        <dbReference type="EMBL" id="MDY0407218.1"/>
    </source>
</evidence>
<name>A0ABU5CLI4_9BACI</name>
<sequence length="81" mass="9305">MKIKGKLQNASNITTNNADTSYSAFENRFRKVMYDPSKRSVPLELNDEQLKALYKGITPVIETSIFAEMEHVMTQYELALM</sequence>
<keyword evidence="2" id="KW-1185">Reference proteome</keyword>
<comment type="caution">
    <text evidence="1">The sequence shown here is derived from an EMBL/GenBank/DDBJ whole genome shotgun (WGS) entry which is preliminary data.</text>
</comment>